<organism evidence="1">
    <name type="scientific">Siphoviridae sp. ct5jB2</name>
    <dbReference type="NCBI Taxonomy" id="2825337"/>
    <lineage>
        <taxon>Viruses</taxon>
        <taxon>Duplodnaviria</taxon>
        <taxon>Heunggongvirae</taxon>
        <taxon>Uroviricota</taxon>
        <taxon>Caudoviricetes</taxon>
    </lineage>
</organism>
<name>A0A8S5TTE6_9CAUD</name>
<sequence>MSTKYYIHTQNKEFVEKYFFNEYRLVDEPCFGYEICIGRRSGGWKPLFNQHNDAYTSVEEMKEFLSIYSDKISIYDESERFITLNELEDELINWGEHQAVKYMKYNAQESDLDDIRFDISTKDDYDIKAPFDHIEYDKVIDKLAPELKTYRGHYTHDKDNYDFVSGWWSNPRPRGLLRRLFNELESSNE</sequence>
<dbReference type="EMBL" id="BK015927">
    <property type="protein sequence ID" value="DAF85478.1"/>
    <property type="molecule type" value="Genomic_DNA"/>
</dbReference>
<evidence type="ECO:0000313" key="1">
    <source>
        <dbReference type="EMBL" id="DAF85478.1"/>
    </source>
</evidence>
<accession>A0A8S5TTE6</accession>
<protein>
    <submittedName>
        <fullName evidence="1">Uncharacterized protein</fullName>
    </submittedName>
</protein>
<proteinExistence type="predicted"/>
<reference evidence="1" key="1">
    <citation type="journal article" date="2021" name="Proc. Natl. Acad. Sci. U.S.A.">
        <title>A Catalog of Tens of Thousands of Viruses from Human Metagenomes Reveals Hidden Associations with Chronic Diseases.</title>
        <authorList>
            <person name="Tisza M.J."/>
            <person name="Buck C.B."/>
        </authorList>
    </citation>
    <scope>NUCLEOTIDE SEQUENCE</scope>
    <source>
        <strain evidence="1">Ct5jB2</strain>
    </source>
</reference>